<dbReference type="OrthoDB" id="9801593at2"/>
<dbReference type="RefSeq" id="WP_063182758.1">
    <property type="nucleotide sequence ID" value="NZ_LQNT01000011.1"/>
</dbReference>
<organism evidence="2 3">
    <name type="scientific">Bhargavaea cecembensis</name>
    <dbReference type="NCBI Taxonomy" id="394098"/>
    <lineage>
        <taxon>Bacteria</taxon>
        <taxon>Bacillati</taxon>
        <taxon>Bacillota</taxon>
        <taxon>Bacilli</taxon>
        <taxon>Bacillales</taxon>
        <taxon>Caryophanaceae</taxon>
        <taxon>Bhargavaea</taxon>
    </lineage>
</organism>
<dbReference type="Proteomes" id="UP000076490">
    <property type="component" value="Unassembled WGS sequence"/>
</dbReference>
<comment type="caution">
    <text evidence="2">The sequence shown here is derived from an EMBL/GenBank/DDBJ whole genome shotgun (WGS) entry which is preliminary data.</text>
</comment>
<dbReference type="Gene3D" id="3.40.109.10">
    <property type="entry name" value="NADH Oxidase"/>
    <property type="match status" value="1"/>
</dbReference>
<dbReference type="InterPro" id="IPR029479">
    <property type="entry name" value="Nitroreductase"/>
</dbReference>
<accession>A0A163EY32</accession>
<dbReference type="InterPro" id="IPR052544">
    <property type="entry name" value="Bacteriocin_Proc_Enz"/>
</dbReference>
<evidence type="ECO:0000313" key="2">
    <source>
        <dbReference type="EMBL" id="KZE37477.1"/>
    </source>
</evidence>
<evidence type="ECO:0000259" key="1">
    <source>
        <dbReference type="Pfam" id="PF00881"/>
    </source>
</evidence>
<proteinExistence type="predicted"/>
<sequence length="242" mass="27436">MKLWDFKVGYDRLFQDYHRLSINDPVYTSMQVYKHTDRIPEPVEGAVHHPIDYVPDLTQGFESALMQRHTWPYPFPNERAIDLPLIARFTQLAFIGHDREGRAYPSGGARYYVKIHMLFNETRVAESLGRWNVCQVDADRGLLAGRKSVPWSRIEQAYIQKESAASAQFAIVLTADLDSISAKYPDISYKLVQQEAGHIGQNIQLVANYLGVRSLPLGGFYDVPLAQIIGTGDDVLYSFLLG</sequence>
<reference evidence="2 3" key="1">
    <citation type="submission" date="2016-01" db="EMBL/GenBank/DDBJ databases">
        <title>Whole genome sequencing of Bhargavaea cecembensis T14.</title>
        <authorList>
            <person name="Hong K.W."/>
        </authorList>
    </citation>
    <scope>NUCLEOTIDE SEQUENCE [LARGE SCALE GENOMIC DNA]</scope>
    <source>
        <strain evidence="2 3">T14</strain>
    </source>
</reference>
<evidence type="ECO:0000313" key="3">
    <source>
        <dbReference type="Proteomes" id="UP000076490"/>
    </source>
</evidence>
<dbReference type="PANTHER" id="PTHR43745:SF2">
    <property type="entry name" value="NITROREDUCTASE MJ1384-RELATED"/>
    <property type="match status" value="1"/>
</dbReference>
<dbReference type="AlphaFoldDB" id="A0A163EY32"/>
<name>A0A163EY32_9BACL</name>
<gene>
    <name evidence="2" type="ORF">AV656_13000</name>
</gene>
<dbReference type="PANTHER" id="PTHR43745">
    <property type="entry name" value="NITROREDUCTASE MJ1384-RELATED"/>
    <property type="match status" value="1"/>
</dbReference>
<dbReference type="EMBL" id="LQNT01000011">
    <property type="protein sequence ID" value="KZE37477.1"/>
    <property type="molecule type" value="Genomic_DNA"/>
</dbReference>
<dbReference type="Pfam" id="PF00881">
    <property type="entry name" value="Nitroreductase"/>
    <property type="match status" value="1"/>
</dbReference>
<dbReference type="GO" id="GO:0016491">
    <property type="term" value="F:oxidoreductase activity"/>
    <property type="evidence" value="ECO:0007669"/>
    <property type="project" value="InterPro"/>
</dbReference>
<protein>
    <recommendedName>
        <fullName evidence="1">Nitroreductase domain-containing protein</fullName>
    </recommendedName>
</protein>
<dbReference type="InterPro" id="IPR000415">
    <property type="entry name" value="Nitroreductase-like"/>
</dbReference>
<feature type="domain" description="Nitroreductase" evidence="1">
    <location>
        <begin position="66"/>
        <end position="240"/>
    </location>
</feature>
<dbReference type="SUPFAM" id="SSF55469">
    <property type="entry name" value="FMN-dependent nitroreductase-like"/>
    <property type="match status" value="1"/>
</dbReference>